<reference evidence="2" key="2">
    <citation type="submission" date="2023-01" db="EMBL/GenBank/DDBJ databases">
        <title>Draft genome sequence of Agaribacter marinus strain NBRC 110023.</title>
        <authorList>
            <person name="Sun Q."/>
            <person name="Mori K."/>
        </authorList>
    </citation>
    <scope>NUCLEOTIDE SEQUENCE</scope>
    <source>
        <strain evidence="2">NBRC 110023</strain>
    </source>
</reference>
<dbReference type="InterPro" id="IPR007138">
    <property type="entry name" value="ABM_dom"/>
</dbReference>
<comment type="caution">
    <text evidence="2">The sequence shown here is derived from an EMBL/GenBank/DDBJ whole genome shotgun (WGS) entry which is preliminary data.</text>
</comment>
<keyword evidence="3" id="KW-1185">Reference proteome</keyword>
<dbReference type="EMBL" id="BSOT01000005">
    <property type="protein sequence ID" value="GLR69514.1"/>
    <property type="molecule type" value="Genomic_DNA"/>
</dbReference>
<dbReference type="InterPro" id="IPR050744">
    <property type="entry name" value="AI-2_Isomerase_LsrG"/>
</dbReference>
<name>A0AA37WII0_9ALTE</name>
<sequence>MFVVTVEFKIKTDKTDEFMSAMLDNANKSLTLEEGCVYFDVCQNPNALNSVFLYELYKEEADFKIHLQSPHFLHFDKSVSEWITSKSVKTWIKR</sequence>
<dbReference type="AlphaFoldDB" id="A0AA37WII0"/>
<dbReference type="GO" id="GO:0003824">
    <property type="term" value="F:catalytic activity"/>
    <property type="evidence" value="ECO:0007669"/>
    <property type="project" value="TreeGrafter"/>
</dbReference>
<dbReference type="InterPro" id="IPR011008">
    <property type="entry name" value="Dimeric_a/b-barrel"/>
</dbReference>
<organism evidence="2 3">
    <name type="scientific">Agaribacter marinus</name>
    <dbReference type="NCBI Taxonomy" id="1431249"/>
    <lineage>
        <taxon>Bacteria</taxon>
        <taxon>Pseudomonadati</taxon>
        <taxon>Pseudomonadota</taxon>
        <taxon>Gammaproteobacteria</taxon>
        <taxon>Alteromonadales</taxon>
        <taxon>Alteromonadaceae</taxon>
        <taxon>Agaribacter</taxon>
    </lineage>
</organism>
<dbReference type="Proteomes" id="UP001156601">
    <property type="component" value="Unassembled WGS sequence"/>
</dbReference>
<dbReference type="PANTHER" id="PTHR33336:SF3">
    <property type="entry name" value="ABM DOMAIN-CONTAINING PROTEIN"/>
    <property type="match status" value="1"/>
</dbReference>
<dbReference type="RefSeq" id="WP_284215842.1">
    <property type="nucleotide sequence ID" value="NZ_BSOT01000005.1"/>
</dbReference>
<evidence type="ECO:0000313" key="3">
    <source>
        <dbReference type="Proteomes" id="UP001156601"/>
    </source>
</evidence>
<proteinExistence type="predicted"/>
<protein>
    <recommendedName>
        <fullName evidence="1">ABM domain-containing protein</fullName>
    </recommendedName>
</protein>
<dbReference type="PANTHER" id="PTHR33336">
    <property type="entry name" value="QUINOL MONOOXYGENASE YGIN-RELATED"/>
    <property type="match status" value="1"/>
</dbReference>
<feature type="domain" description="ABM" evidence="1">
    <location>
        <begin position="2"/>
        <end position="92"/>
    </location>
</feature>
<reference evidence="2" key="1">
    <citation type="journal article" date="2014" name="Int. J. Syst. Evol. Microbiol.">
        <title>Complete genome sequence of Corynebacterium casei LMG S-19264T (=DSM 44701T), isolated from a smear-ripened cheese.</title>
        <authorList>
            <consortium name="US DOE Joint Genome Institute (JGI-PGF)"/>
            <person name="Walter F."/>
            <person name="Albersmeier A."/>
            <person name="Kalinowski J."/>
            <person name="Ruckert C."/>
        </authorList>
    </citation>
    <scope>NUCLEOTIDE SEQUENCE</scope>
    <source>
        <strain evidence="2">NBRC 110023</strain>
    </source>
</reference>
<evidence type="ECO:0000313" key="2">
    <source>
        <dbReference type="EMBL" id="GLR69514.1"/>
    </source>
</evidence>
<dbReference type="SUPFAM" id="SSF54909">
    <property type="entry name" value="Dimeric alpha+beta barrel"/>
    <property type="match status" value="1"/>
</dbReference>
<gene>
    <name evidence="2" type="ORF">GCM10007852_04220</name>
</gene>
<evidence type="ECO:0000259" key="1">
    <source>
        <dbReference type="PROSITE" id="PS51725"/>
    </source>
</evidence>
<dbReference type="Pfam" id="PF03992">
    <property type="entry name" value="ABM"/>
    <property type="match status" value="1"/>
</dbReference>
<accession>A0AA37WII0</accession>
<dbReference type="Gene3D" id="3.30.70.100">
    <property type="match status" value="1"/>
</dbReference>
<dbReference type="PROSITE" id="PS51725">
    <property type="entry name" value="ABM"/>
    <property type="match status" value="1"/>
</dbReference>